<evidence type="ECO:0000256" key="1">
    <source>
        <dbReference type="SAM" id="Phobius"/>
    </source>
</evidence>
<reference evidence="2 3" key="1">
    <citation type="submission" date="2017-09" db="EMBL/GenBank/DDBJ databases">
        <authorList>
            <person name="Ehlers B."/>
            <person name="Leendertz F.H."/>
        </authorList>
    </citation>
    <scope>NUCLEOTIDE SEQUENCE [LARGE SCALE GENOMIC DNA]</scope>
    <source>
        <strain evidence="2 3">DSM 27208</strain>
    </source>
</reference>
<dbReference type="EMBL" id="OBEJ01000001">
    <property type="protein sequence ID" value="SNZ05767.1"/>
    <property type="molecule type" value="Genomic_DNA"/>
</dbReference>
<feature type="transmembrane region" description="Helical" evidence="1">
    <location>
        <begin position="32"/>
        <end position="51"/>
    </location>
</feature>
<proteinExistence type="predicted"/>
<organism evidence="2 3">
    <name type="scientific">Natronoarchaeum philippinense</name>
    <dbReference type="NCBI Taxonomy" id="558529"/>
    <lineage>
        <taxon>Archaea</taxon>
        <taxon>Methanobacteriati</taxon>
        <taxon>Methanobacteriota</taxon>
        <taxon>Stenosarchaea group</taxon>
        <taxon>Halobacteria</taxon>
        <taxon>Halobacteriales</taxon>
        <taxon>Natronoarchaeaceae</taxon>
    </lineage>
</organism>
<name>A0A285NA25_NATPI</name>
<evidence type="ECO:0000313" key="2">
    <source>
        <dbReference type="EMBL" id="SNZ05767.1"/>
    </source>
</evidence>
<dbReference type="RefSeq" id="WP_143824903.1">
    <property type="nucleotide sequence ID" value="NZ_OBEJ01000001.1"/>
</dbReference>
<accession>A0A285NA25</accession>
<feature type="transmembrane region" description="Helical" evidence="1">
    <location>
        <begin position="138"/>
        <end position="160"/>
    </location>
</feature>
<sequence>MFLAAKTIRFFRKHTGNIFHYSKQAAVASFSIFAYSISTILLVLTGIVYIAEPPTELIAIAIDLFLASPPLSVTIALFSAIIYKIRLLSYLSYIDPHDQHPVLDFLSGGFLFTGGFIGFFATIGYFENITSAGASEGVDILIEILILIGVASIIMFFAAVTANGGSRIISNSLSALLAIRKIRKLPEILYGVYQHHLHRLRLIINTYRVISIYATKNNISTYRAAIQIFKYGMEQIEPIDHSTVHTATENYQKDPQ</sequence>
<keyword evidence="3" id="KW-1185">Reference proteome</keyword>
<dbReference type="Proteomes" id="UP000219453">
    <property type="component" value="Unassembled WGS sequence"/>
</dbReference>
<keyword evidence="1" id="KW-1133">Transmembrane helix</keyword>
<gene>
    <name evidence="2" type="ORF">SAMN06269185_0944</name>
</gene>
<protein>
    <submittedName>
        <fullName evidence="2">Uncharacterized protein</fullName>
    </submittedName>
</protein>
<keyword evidence="1" id="KW-0472">Membrane</keyword>
<evidence type="ECO:0000313" key="3">
    <source>
        <dbReference type="Proteomes" id="UP000219453"/>
    </source>
</evidence>
<keyword evidence="1" id="KW-0812">Transmembrane</keyword>
<dbReference type="AlphaFoldDB" id="A0A285NA25"/>
<feature type="transmembrane region" description="Helical" evidence="1">
    <location>
        <begin position="57"/>
        <end position="83"/>
    </location>
</feature>
<feature type="transmembrane region" description="Helical" evidence="1">
    <location>
        <begin position="103"/>
        <end position="126"/>
    </location>
</feature>